<feature type="domain" description="SbsA Ig-like" evidence="2">
    <location>
        <begin position="33"/>
        <end position="135"/>
    </location>
</feature>
<proteinExistence type="predicted"/>
<comment type="caution">
    <text evidence="3">The sequence shown here is derived from an EMBL/GenBank/DDBJ whole genome shotgun (WGS) entry which is preliminary data.</text>
</comment>
<sequence length="535" mass="61630">MSANSFRIYFGIFLVLLTLGCASRGRPTGGPKDDTPPVIIQANPENYTTNFNAEEIRIYFDEYIKIKDLRKQLIISPPMDTEPDIRPLGTASRYISIKIKDTLEANATYALNFGQSIVDNNEENPYPYYRYVFSTGEIIDSLSVKGQILDAENRNADTFVSVMLYEVDSSYTDSLVYKQKPKYITNTLDSITTFSIDNIKAGKYKLVALKDENSNFTYQPKVDKIGFYEGIIEVPKDTLYTIKLFEETPEFKILRPGQVGEKRIIFPYEGDPEGVKIEVSGETPKDYITRLTRDKDKDSLYYWYNAKFEADSTVFIVKNKKYTDTLVHKFRNADKDSLVISVVKSGTLNFGEDFKLEGTTPFSKIDKSKIKIINKDSLDVPFTVKYDSLYNQYAFPIDLQEDESYKMKLLPGALEDMYATQNDTLDFNFRTKKKSDYGNIRVNLVNAKFPLIVQLVDDNGEVEYEEYTTESSTVDFTDLEPKQYFLRAIFDTNKNRKFDSGDYLKQQQPERISYSKPIDIVRANFDNIIEFILLD</sequence>
<reference evidence="4" key="1">
    <citation type="submission" date="2021-03" db="EMBL/GenBank/DDBJ databases">
        <title>Genome of Cognatishimia sp. F0-27.</title>
        <authorList>
            <person name="Ping X."/>
        </authorList>
    </citation>
    <scope>NUCLEOTIDE SEQUENCE [LARGE SCALE GENOMIC DNA]</scope>
    <source>
        <strain evidence="4">E313</strain>
    </source>
</reference>
<accession>A0ABS8EPQ5</accession>
<dbReference type="PROSITE" id="PS51257">
    <property type="entry name" value="PROKAR_LIPOPROTEIN"/>
    <property type="match status" value="1"/>
</dbReference>
<dbReference type="Proteomes" id="UP000778797">
    <property type="component" value="Unassembled WGS sequence"/>
</dbReference>
<protein>
    <submittedName>
        <fullName evidence="3">Ig-like domain-containing protein</fullName>
    </submittedName>
</protein>
<evidence type="ECO:0000313" key="4">
    <source>
        <dbReference type="Proteomes" id="UP000778797"/>
    </source>
</evidence>
<dbReference type="EMBL" id="JAFMPT010000007">
    <property type="protein sequence ID" value="MCC1484302.1"/>
    <property type="molecule type" value="Genomic_DNA"/>
</dbReference>
<gene>
    <name evidence="3" type="ORF">J1C55_06870</name>
</gene>
<dbReference type="RefSeq" id="WP_227476750.1">
    <property type="nucleotide sequence ID" value="NZ_JAFMPT010000007.1"/>
</dbReference>
<evidence type="ECO:0000256" key="1">
    <source>
        <dbReference type="ARBA" id="ARBA00022729"/>
    </source>
</evidence>
<name>A0ABS8EPQ5_9FLAO</name>
<organism evidence="3 4">
    <name type="scientific">Winogradskyella immobilis</name>
    <dbReference type="NCBI Taxonomy" id="2816852"/>
    <lineage>
        <taxon>Bacteria</taxon>
        <taxon>Pseudomonadati</taxon>
        <taxon>Bacteroidota</taxon>
        <taxon>Flavobacteriia</taxon>
        <taxon>Flavobacteriales</taxon>
        <taxon>Flavobacteriaceae</taxon>
        <taxon>Winogradskyella</taxon>
    </lineage>
</organism>
<keyword evidence="4" id="KW-1185">Reference proteome</keyword>
<dbReference type="Pfam" id="PF13205">
    <property type="entry name" value="Big_5"/>
    <property type="match status" value="1"/>
</dbReference>
<evidence type="ECO:0000259" key="2">
    <source>
        <dbReference type="Pfam" id="PF13205"/>
    </source>
</evidence>
<reference evidence="4" key="2">
    <citation type="submission" date="2023-07" db="EMBL/GenBank/DDBJ databases">
        <title>Genome of Winogradskyella sp. E313.</title>
        <authorList>
            <person name="Zhou Y."/>
        </authorList>
    </citation>
    <scope>NUCLEOTIDE SEQUENCE [LARGE SCALE GENOMIC DNA]</scope>
    <source>
        <strain evidence="4">E313</strain>
    </source>
</reference>
<keyword evidence="1" id="KW-0732">Signal</keyword>
<dbReference type="InterPro" id="IPR032812">
    <property type="entry name" value="SbsA_Ig"/>
</dbReference>
<evidence type="ECO:0000313" key="3">
    <source>
        <dbReference type="EMBL" id="MCC1484302.1"/>
    </source>
</evidence>